<keyword evidence="4" id="KW-1185">Reference proteome</keyword>
<dbReference type="EMBL" id="JBCITM010000020">
    <property type="protein sequence ID" value="MEN1761704.1"/>
    <property type="molecule type" value="Genomic_DNA"/>
</dbReference>
<keyword evidence="2" id="KW-0472">Membrane</keyword>
<evidence type="ECO:0000256" key="2">
    <source>
        <dbReference type="SAM" id="Phobius"/>
    </source>
</evidence>
<proteinExistence type="predicted"/>
<comment type="caution">
    <text evidence="3">The sequence shown here is derived from an EMBL/GenBank/DDBJ whole genome shotgun (WGS) entry which is preliminary data.</text>
</comment>
<keyword evidence="1" id="KW-0175">Coiled coil</keyword>
<keyword evidence="2" id="KW-1133">Transmembrane helix</keyword>
<sequence length="208" mass="24110">MDAYRLDNTIQELESEVTKLKSINVLLEQMATLEESLNDLQVSEKKNMEAIEKAHQQNLTTLKDIKAFTASVHESVSVHQKSFEESTKKLMDENSKHSAVLGENLKSYFNEIDKKYDELARDYRKQYREYEVLVDSKIERLRSDLEVQLRDISKSLDEKLEMTSKKHEDQLENGMFMIQKSIEDFSKKLIILGVACTAVIGVVIFVLR</sequence>
<accession>A0ABU9W036</accession>
<keyword evidence="2" id="KW-0812">Transmembrane</keyword>
<evidence type="ECO:0000313" key="4">
    <source>
        <dbReference type="Proteomes" id="UP001407405"/>
    </source>
</evidence>
<name>A0ABU9W036_9CLOT</name>
<organism evidence="3 4">
    <name type="scientific">Anoxynatronum sibiricum</name>
    <dbReference type="NCBI Taxonomy" id="210623"/>
    <lineage>
        <taxon>Bacteria</taxon>
        <taxon>Bacillati</taxon>
        <taxon>Bacillota</taxon>
        <taxon>Clostridia</taxon>
        <taxon>Eubacteriales</taxon>
        <taxon>Clostridiaceae</taxon>
        <taxon>Anoxynatronum</taxon>
    </lineage>
</organism>
<feature type="coiled-coil region" evidence="1">
    <location>
        <begin position="10"/>
        <end position="53"/>
    </location>
</feature>
<protein>
    <submittedName>
        <fullName evidence="3">Uncharacterized protein</fullName>
    </submittedName>
</protein>
<feature type="transmembrane region" description="Helical" evidence="2">
    <location>
        <begin position="189"/>
        <end position="207"/>
    </location>
</feature>
<reference evidence="3 4" key="1">
    <citation type="submission" date="2024-04" db="EMBL/GenBank/DDBJ databases">
        <title>Genome sequencing and metabolic network reconstruction of aminoacids and betaine degradation by Anoxynatronum sibiricum.</title>
        <authorList>
            <person name="Detkova E.N."/>
            <person name="Boltjanskaja Y.V."/>
            <person name="Mardanov A.V."/>
            <person name="Kevbrin V."/>
        </authorList>
    </citation>
    <scope>NUCLEOTIDE SEQUENCE [LARGE SCALE GENOMIC DNA]</scope>
    <source>
        <strain evidence="3 4">Z-7981</strain>
    </source>
</reference>
<evidence type="ECO:0000313" key="3">
    <source>
        <dbReference type="EMBL" id="MEN1761704.1"/>
    </source>
</evidence>
<evidence type="ECO:0000256" key="1">
    <source>
        <dbReference type="SAM" id="Coils"/>
    </source>
</evidence>
<dbReference type="Proteomes" id="UP001407405">
    <property type="component" value="Unassembled WGS sequence"/>
</dbReference>
<dbReference type="RefSeq" id="WP_343186988.1">
    <property type="nucleotide sequence ID" value="NZ_JBCITM010000020.1"/>
</dbReference>
<gene>
    <name evidence="3" type="ORF">AAIG11_14550</name>
</gene>